<dbReference type="Proteomes" id="UP001230220">
    <property type="component" value="Unassembled WGS sequence"/>
</dbReference>
<evidence type="ECO:0000313" key="3">
    <source>
        <dbReference type="Proteomes" id="UP001230220"/>
    </source>
</evidence>
<dbReference type="EMBL" id="JAUSUR010000007">
    <property type="protein sequence ID" value="MDQ0362576.1"/>
    <property type="molecule type" value="Genomic_DNA"/>
</dbReference>
<name>A0ABU0E6X7_9FIRM</name>
<protein>
    <recommendedName>
        <fullName evidence="1">DUF3846 domain-containing protein</fullName>
    </recommendedName>
</protein>
<evidence type="ECO:0000313" key="2">
    <source>
        <dbReference type="EMBL" id="MDQ0362576.1"/>
    </source>
</evidence>
<comment type="caution">
    <text evidence="2">The sequence shown here is derived from an EMBL/GenBank/DDBJ whole genome shotgun (WGS) entry which is preliminary data.</text>
</comment>
<gene>
    <name evidence="2" type="ORF">J2S15_003330</name>
</gene>
<dbReference type="InterPro" id="IPR024559">
    <property type="entry name" value="DUF3846"/>
</dbReference>
<proteinExistence type="predicted"/>
<sequence>MGKIKVLVYEPSKMPEAREIENTLEVLQELVGGHIENVRLDCNVNLICNEEGKIKNLPPSIYLYNDVIAGTCIFAGDDRENEDYKSLDDSQIVSTILLIASHNGDYDNLLKCAKTIYYKEEVNE</sequence>
<reference evidence="2 3" key="1">
    <citation type="submission" date="2023-07" db="EMBL/GenBank/DDBJ databases">
        <title>Genomic Encyclopedia of Type Strains, Phase IV (KMG-IV): sequencing the most valuable type-strain genomes for metagenomic binning, comparative biology and taxonomic classification.</title>
        <authorList>
            <person name="Goeker M."/>
        </authorList>
    </citation>
    <scope>NUCLEOTIDE SEQUENCE [LARGE SCALE GENOMIC DNA]</scope>
    <source>
        <strain evidence="2 3">DSM 16784</strain>
    </source>
</reference>
<organism evidence="2 3">
    <name type="scientific">Breznakia pachnodae</name>
    <dbReference type="NCBI Taxonomy" id="265178"/>
    <lineage>
        <taxon>Bacteria</taxon>
        <taxon>Bacillati</taxon>
        <taxon>Bacillota</taxon>
        <taxon>Erysipelotrichia</taxon>
        <taxon>Erysipelotrichales</taxon>
        <taxon>Erysipelotrichaceae</taxon>
        <taxon>Breznakia</taxon>
    </lineage>
</organism>
<evidence type="ECO:0000259" key="1">
    <source>
        <dbReference type="Pfam" id="PF12957"/>
    </source>
</evidence>
<feature type="domain" description="DUF3846" evidence="1">
    <location>
        <begin position="4"/>
        <end position="93"/>
    </location>
</feature>
<dbReference type="Pfam" id="PF12957">
    <property type="entry name" value="DUF3846"/>
    <property type="match status" value="1"/>
</dbReference>
<keyword evidence="3" id="KW-1185">Reference proteome</keyword>
<accession>A0ABU0E6X7</accession>
<dbReference type="RefSeq" id="WP_307410315.1">
    <property type="nucleotide sequence ID" value="NZ_JAUSUR010000007.1"/>
</dbReference>